<dbReference type="EnsemblMetazoa" id="G7514.1">
    <property type="protein sequence ID" value="G7514.1:cds"/>
    <property type="gene ID" value="G7514"/>
</dbReference>
<dbReference type="Proteomes" id="UP000005408">
    <property type="component" value="Unassembled WGS sequence"/>
</dbReference>
<dbReference type="GO" id="GO:0005044">
    <property type="term" value="F:scavenger receptor activity"/>
    <property type="evidence" value="ECO:0007669"/>
    <property type="project" value="InterPro"/>
</dbReference>
<accession>A0A8W8NK69</accession>
<reference evidence="5" key="1">
    <citation type="submission" date="2022-08" db="UniProtKB">
        <authorList>
            <consortium name="EnsemblMetazoa"/>
        </authorList>
    </citation>
    <scope>IDENTIFICATION</scope>
    <source>
        <strain evidence="5">05x7-T-G4-1.051#20</strain>
    </source>
</reference>
<dbReference type="SUPFAM" id="SSF49785">
    <property type="entry name" value="Galactose-binding domain-like"/>
    <property type="match status" value="1"/>
</dbReference>
<keyword evidence="2" id="KW-0812">Transmembrane</keyword>
<dbReference type="PANTHER" id="PTHR24043:SF8">
    <property type="entry name" value="EGF-LIKE DOMAIN-CONTAINING PROTEIN"/>
    <property type="match status" value="1"/>
</dbReference>
<organism evidence="5 6">
    <name type="scientific">Magallana gigas</name>
    <name type="common">Pacific oyster</name>
    <name type="synonym">Crassostrea gigas</name>
    <dbReference type="NCBI Taxonomy" id="29159"/>
    <lineage>
        <taxon>Eukaryota</taxon>
        <taxon>Metazoa</taxon>
        <taxon>Spiralia</taxon>
        <taxon>Lophotrochozoa</taxon>
        <taxon>Mollusca</taxon>
        <taxon>Bivalvia</taxon>
        <taxon>Autobranchia</taxon>
        <taxon>Pteriomorphia</taxon>
        <taxon>Ostreida</taxon>
        <taxon>Ostreoidea</taxon>
        <taxon>Ostreidae</taxon>
        <taxon>Magallana</taxon>
    </lineage>
</organism>
<feature type="domain" description="EGF-like" evidence="4">
    <location>
        <begin position="317"/>
        <end position="344"/>
    </location>
</feature>
<dbReference type="AlphaFoldDB" id="A0A8W8NK69"/>
<dbReference type="InterPro" id="IPR008979">
    <property type="entry name" value="Galactose-bd-like_sf"/>
</dbReference>
<feature type="domain" description="EGF-like" evidence="4">
    <location>
        <begin position="176"/>
        <end position="208"/>
    </location>
</feature>
<feature type="domain" description="EGF-like" evidence="4">
    <location>
        <begin position="227"/>
        <end position="268"/>
    </location>
</feature>
<feature type="transmembrane region" description="Helical" evidence="2">
    <location>
        <begin position="403"/>
        <end position="427"/>
    </location>
</feature>
<keyword evidence="2" id="KW-0472">Membrane</keyword>
<evidence type="ECO:0000313" key="6">
    <source>
        <dbReference type="Proteomes" id="UP000005408"/>
    </source>
</evidence>
<evidence type="ECO:0000313" key="5">
    <source>
        <dbReference type="EnsemblMetazoa" id="G7514.1:cds"/>
    </source>
</evidence>
<keyword evidence="6" id="KW-1185">Reference proteome</keyword>
<evidence type="ECO:0000256" key="1">
    <source>
        <dbReference type="ARBA" id="ARBA00022536"/>
    </source>
</evidence>
<dbReference type="SUPFAM" id="SSF57184">
    <property type="entry name" value="Growth factor receptor domain"/>
    <property type="match status" value="1"/>
</dbReference>
<feature type="domain" description="EGF-like" evidence="4">
    <location>
        <begin position="135"/>
        <end position="174"/>
    </location>
</feature>
<feature type="signal peptide" evidence="3">
    <location>
        <begin position="1"/>
        <end position="17"/>
    </location>
</feature>
<sequence>MDLNWLLLIQGVYLAFSYDDLSYHKLATQLPNTGSTTGADDAVDRNGITCMKTADIGLTSEYKTVWWKVDLGGVYNIHSINILFKNYDGQENRQRGRFAGFSLYVSSTGDIPVVVLGCEKPDVYGRQCNLQCPLNCKYNVCHIQYGTCFACDPGWTGTTCTDKCRDGWFGKNCTEPCANNCKENAACNHVTGLCDKGCAAGWIGPLCDRECDDGTFGNDCVHQCSDHCLSDSPCNKQSGQCVGGCELGYTSSDCSQVCPSGYYGLNCKERCSGHCMNDKPCDFVSGYCSNGCHDGYLGTRCNTTCLKGYYGKNCSLRCSPNCKICQNTDGMCACKSGWMGPQCLTECALSYGENCQYSCSVHCINKVCDRFNGTCLFGCAKGKNCDRETPPNDKTTDVPGPTWWIIAFALSFVINIIFITYTMIRLIKQWKISLRKQPKSRGVLSYWRSTFRTKEIETIGDVSLF</sequence>
<protein>
    <recommendedName>
        <fullName evidence="4">EGF-like domain-containing protein</fullName>
    </recommendedName>
</protein>
<dbReference type="InterPro" id="IPR000742">
    <property type="entry name" value="EGF"/>
</dbReference>
<feature type="chain" id="PRO_5036471798" description="EGF-like domain-containing protein" evidence="3">
    <location>
        <begin position="18"/>
        <end position="465"/>
    </location>
</feature>
<keyword evidence="2" id="KW-1133">Transmembrane helix</keyword>
<dbReference type="SMART" id="SM00181">
    <property type="entry name" value="EGF"/>
    <property type="match status" value="5"/>
</dbReference>
<dbReference type="PANTHER" id="PTHR24043">
    <property type="entry name" value="SCAVENGER RECEPTOR CLASS F"/>
    <property type="match status" value="1"/>
</dbReference>
<dbReference type="InterPro" id="IPR042635">
    <property type="entry name" value="MEGF10/SREC1/2-like"/>
</dbReference>
<dbReference type="Gene3D" id="2.60.120.260">
    <property type="entry name" value="Galactose-binding domain-like"/>
    <property type="match status" value="1"/>
</dbReference>
<proteinExistence type="predicted"/>
<dbReference type="Gene3D" id="2.170.300.10">
    <property type="entry name" value="Tie2 ligand-binding domain superfamily"/>
    <property type="match status" value="2"/>
</dbReference>
<name>A0A8W8NK69_MAGGI</name>
<evidence type="ECO:0000259" key="4">
    <source>
        <dbReference type="SMART" id="SM00181"/>
    </source>
</evidence>
<feature type="domain" description="EGF-like" evidence="4">
    <location>
        <begin position="280"/>
        <end position="315"/>
    </location>
</feature>
<dbReference type="InterPro" id="IPR009030">
    <property type="entry name" value="Growth_fac_rcpt_cys_sf"/>
</dbReference>
<keyword evidence="1" id="KW-0245">EGF-like domain</keyword>
<evidence type="ECO:0000256" key="3">
    <source>
        <dbReference type="SAM" id="SignalP"/>
    </source>
</evidence>
<keyword evidence="3" id="KW-0732">Signal</keyword>
<evidence type="ECO:0000256" key="2">
    <source>
        <dbReference type="SAM" id="Phobius"/>
    </source>
</evidence>